<dbReference type="SUPFAM" id="SSF50630">
    <property type="entry name" value="Acid proteases"/>
    <property type="match status" value="1"/>
</dbReference>
<evidence type="ECO:0000313" key="5">
    <source>
        <dbReference type="Proteomes" id="UP000467841"/>
    </source>
</evidence>
<dbReference type="PANTHER" id="PTHR33223:SF11">
    <property type="entry name" value="ELEMENT PROTEIN, PUTATIVE-RELATED"/>
    <property type="match status" value="1"/>
</dbReference>
<feature type="compositionally biased region" description="Polar residues" evidence="2">
    <location>
        <begin position="952"/>
        <end position="961"/>
    </location>
</feature>
<gene>
    <name evidence="4" type="ORF">MERR_LOCUS9591</name>
</gene>
<feature type="region of interest" description="Disordered" evidence="2">
    <location>
        <begin position="32"/>
        <end position="54"/>
    </location>
</feature>
<feature type="region of interest" description="Disordered" evidence="2">
    <location>
        <begin position="408"/>
        <end position="461"/>
    </location>
</feature>
<feature type="compositionally biased region" description="Low complexity" evidence="2">
    <location>
        <begin position="32"/>
        <end position="44"/>
    </location>
</feature>
<dbReference type="InterPro" id="IPR001969">
    <property type="entry name" value="Aspartic_peptidase_AS"/>
</dbReference>
<sequence>MGHKEHGGTWHMEAAQLDTQRKKGEAILKTSSTVYSTNRSSSSTRPAKLQLDRAEKSTVKPEKCCFPLDFPLTLNLILLGEWKPFGNGLGRARQTRPIGQGDAPNRHQQRQGIVPPPVQNHNFEIKLGMINLVQNKMFHGLPSEDPIDHLDEFDRLCDLTKINGVSEDAIKLRLFPMSLADKAHQWEKSLPHGTITTWDECKKAFLAKFFSTGRTAKLRGEISSFIQRNNETFAEAWERFKGYTSQCPHHGFNNESLLSTLYRGCLPRYREMLDTASNGNFLNQDVDDGWQLVENIANSNGSYGEEYDRTNRSSTHHSIESDEKLRKDVKALNEKLDKLILAQSTMKKVNFVSAEEMEPVQEGEDTQFAEVCYMSNGQGGYNKGYYNYKSNPAMSYRNTDVANPQDQVYPQQQAARSSQVPQHGYGQKNNYQGPQGTFPGQQMNIPPGFPHQPPQPAPSQENELKAMLKQLLQGQADGVVDTSKKLAEINSKIENLNTRVYSLENHASSVAAATKQGQLPGKAIQNPKEQCKVIFTQEGLVEEEDQERVIEDFCLLLNDEEIVAAEAPGVQIDQPEVHAPTVAIHTSPVELARQARSAARSSPTLARSSPTSSVRQPVLLDPYQPVAASSSRLLSQGHKEVIHKFRRDLSGIGIELPPMDSMSEAFDQMQMVKDVLANSDKVSEVLQESTHQFNLLTSPTFLPKVKDQGKFTLPCTLGHLEIDNALVDSGASINLISLSMAEKLGIAGALQRPTTSIMFGDATSKSPLGVFKNYHLKIGECIIQTDLTVMEMEEEKDLPLLLGTPFLSTVGASIDFHKQEVILHKVNSLVSYRLQPRGSDFCATIDSTTLSSKSHGATKVVKERVDKEPRVGKDKDERGPRIEKPRLERARVEKPRSDRPRAERLVQAPCVLDEESLQALFDEPLGRALKEGEDAASKARPGIKERIHQLRPLQSSHLSSQ</sequence>
<feature type="compositionally biased region" description="Basic and acidic residues" evidence="2">
    <location>
        <begin position="306"/>
        <end position="322"/>
    </location>
</feature>
<dbReference type="InterPro" id="IPR005162">
    <property type="entry name" value="Retrotrans_gag_dom"/>
</dbReference>
<dbReference type="Gene3D" id="2.40.70.10">
    <property type="entry name" value="Acid Proteases"/>
    <property type="match status" value="1"/>
</dbReference>
<dbReference type="Pfam" id="PF03732">
    <property type="entry name" value="Retrotrans_gag"/>
    <property type="match status" value="1"/>
</dbReference>
<dbReference type="GO" id="GO:0006508">
    <property type="term" value="P:proteolysis"/>
    <property type="evidence" value="ECO:0007669"/>
    <property type="project" value="InterPro"/>
</dbReference>
<feature type="compositionally biased region" description="Polar residues" evidence="2">
    <location>
        <begin position="408"/>
        <end position="444"/>
    </location>
</feature>
<feature type="region of interest" description="Disordered" evidence="2">
    <location>
        <begin position="931"/>
        <end position="961"/>
    </location>
</feature>
<dbReference type="EMBL" id="CACVBM020000677">
    <property type="protein sequence ID" value="CAA7022356.1"/>
    <property type="molecule type" value="Genomic_DNA"/>
</dbReference>
<feature type="domain" description="Retrotransposon gag" evidence="3">
    <location>
        <begin position="173"/>
        <end position="264"/>
    </location>
</feature>
<evidence type="ECO:0000256" key="1">
    <source>
        <dbReference type="SAM" id="Coils"/>
    </source>
</evidence>
<feature type="coiled-coil region" evidence="1">
    <location>
        <begin position="479"/>
        <end position="506"/>
    </location>
</feature>
<evidence type="ECO:0000313" key="4">
    <source>
        <dbReference type="EMBL" id="CAA7022356.1"/>
    </source>
</evidence>
<accession>A0A6D2HZ17</accession>
<name>A0A6D2HZ17_9BRAS</name>
<evidence type="ECO:0000259" key="3">
    <source>
        <dbReference type="Pfam" id="PF03732"/>
    </source>
</evidence>
<organism evidence="4 5">
    <name type="scientific">Microthlaspi erraticum</name>
    <dbReference type="NCBI Taxonomy" id="1685480"/>
    <lineage>
        <taxon>Eukaryota</taxon>
        <taxon>Viridiplantae</taxon>
        <taxon>Streptophyta</taxon>
        <taxon>Embryophyta</taxon>
        <taxon>Tracheophyta</taxon>
        <taxon>Spermatophyta</taxon>
        <taxon>Magnoliopsida</taxon>
        <taxon>eudicotyledons</taxon>
        <taxon>Gunneridae</taxon>
        <taxon>Pentapetalae</taxon>
        <taxon>rosids</taxon>
        <taxon>malvids</taxon>
        <taxon>Brassicales</taxon>
        <taxon>Brassicaceae</taxon>
        <taxon>Coluteocarpeae</taxon>
        <taxon>Microthlaspi</taxon>
    </lineage>
</organism>
<dbReference type="CDD" id="cd00303">
    <property type="entry name" value="retropepsin_like"/>
    <property type="match status" value="1"/>
</dbReference>
<dbReference type="AlphaFoldDB" id="A0A6D2HZ17"/>
<dbReference type="GO" id="GO:0004190">
    <property type="term" value="F:aspartic-type endopeptidase activity"/>
    <property type="evidence" value="ECO:0007669"/>
    <property type="project" value="InterPro"/>
</dbReference>
<dbReference type="Pfam" id="PF13650">
    <property type="entry name" value="Asp_protease_2"/>
    <property type="match status" value="1"/>
</dbReference>
<evidence type="ECO:0000256" key="2">
    <source>
        <dbReference type="SAM" id="MobiDB-lite"/>
    </source>
</evidence>
<feature type="region of interest" description="Disordered" evidence="2">
    <location>
        <begin position="301"/>
        <end position="322"/>
    </location>
</feature>
<protein>
    <recommendedName>
        <fullName evidence="3">Retrotransposon gag domain-containing protein</fullName>
    </recommendedName>
</protein>
<dbReference type="Proteomes" id="UP000467841">
    <property type="component" value="Unassembled WGS sequence"/>
</dbReference>
<feature type="region of interest" description="Disordered" evidence="2">
    <location>
        <begin position="91"/>
        <end position="118"/>
    </location>
</feature>
<comment type="caution">
    <text evidence="4">The sequence shown here is derived from an EMBL/GenBank/DDBJ whole genome shotgun (WGS) entry which is preliminary data.</text>
</comment>
<dbReference type="PANTHER" id="PTHR33223">
    <property type="entry name" value="CCHC-TYPE DOMAIN-CONTAINING PROTEIN"/>
    <property type="match status" value="1"/>
</dbReference>
<dbReference type="InterPro" id="IPR021109">
    <property type="entry name" value="Peptidase_aspartic_dom_sf"/>
</dbReference>
<proteinExistence type="predicted"/>
<keyword evidence="5" id="KW-1185">Reference proteome</keyword>
<dbReference type="OrthoDB" id="1110491at2759"/>
<reference evidence="4" key="1">
    <citation type="submission" date="2020-01" db="EMBL/GenBank/DDBJ databases">
        <authorList>
            <person name="Mishra B."/>
        </authorList>
    </citation>
    <scope>NUCLEOTIDE SEQUENCE [LARGE SCALE GENOMIC DNA]</scope>
</reference>
<keyword evidence="1" id="KW-0175">Coiled coil</keyword>
<dbReference type="PROSITE" id="PS00141">
    <property type="entry name" value="ASP_PROTEASE"/>
    <property type="match status" value="1"/>
</dbReference>
<feature type="compositionally biased region" description="Pro residues" evidence="2">
    <location>
        <begin position="447"/>
        <end position="457"/>
    </location>
</feature>
<feature type="region of interest" description="Disordered" evidence="2">
    <location>
        <begin position="864"/>
        <end position="904"/>
    </location>
</feature>
<feature type="compositionally biased region" description="Basic and acidic residues" evidence="2">
    <location>
        <begin position="931"/>
        <end position="948"/>
    </location>
</feature>